<feature type="active site" description="Proton acceptor; specific for D-alanine" evidence="7">
    <location>
        <position position="52"/>
    </location>
</feature>
<dbReference type="Gene3D" id="3.20.20.10">
    <property type="entry name" value="Alanine racemase"/>
    <property type="match status" value="1"/>
</dbReference>
<keyword evidence="12" id="KW-1185">Reference proteome</keyword>
<dbReference type="STRING" id="721133.SAMN05216176_103303"/>
<dbReference type="PRINTS" id="PR00992">
    <property type="entry name" value="ALARACEMASE"/>
</dbReference>
<dbReference type="CDD" id="cd00430">
    <property type="entry name" value="PLPDE_III_AR"/>
    <property type="match status" value="1"/>
</dbReference>
<feature type="binding site" evidence="7 9">
    <location>
        <position position="152"/>
    </location>
    <ligand>
        <name>substrate</name>
    </ligand>
</feature>
<dbReference type="NCBIfam" id="TIGR00492">
    <property type="entry name" value="alr"/>
    <property type="match status" value="1"/>
</dbReference>
<evidence type="ECO:0000256" key="4">
    <source>
        <dbReference type="ARBA" id="ARBA00013089"/>
    </source>
</evidence>
<evidence type="ECO:0000259" key="10">
    <source>
        <dbReference type="SMART" id="SM01005"/>
    </source>
</evidence>
<name>K2P6J5_9HYPH</name>
<reference evidence="11 12" key="1">
    <citation type="journal article" date="2012" name="J. Bacteriol.">
        <title>Genome Sequence of Nitratireductor indicus Type Strain C115.</title>
        <authorList>
            <person name="Lai Q."/>
            <person name="Li G."/>
            <person name="Yu Z."/>
            <person name="Shao Z."/>
        </authorList>
    </citation>
    <scope>NUCLEOTIDE SEQUENCE [LARGE SCALE GENOMIC DNA]</scope>
    <source>
        <strain evidence="11 12">C115</strain>
    </source>
</reference>
<feature type="active site" description="Proton acceptor; specific for L-alanine" evidence="7">
    <location>
        <position position="274"/>
    </location>
</feature>
<dbReference type="InterPro" id="IPR009006">
    <property type="entry name" value="Ala_racemase/Decarboxylase_C"/>
</dbReference>
<comment type="pathway">
    <text evidence="7">Amino-acid biosynthesis; D-alanine biosynthesis; D-alanine from L-alanine: step 1/1.</text>
</comment>
<dbReference type="PROSITE" id="PS00395">
    <property type="entry name" value="ALANINE_RACEMASE"/>
    <property type="match status" value="1"/>
</dbReference>
<protein>
    <recommendedName>
        <fullName evidence="4 7">Alanine racemase</fullName>
        <ecNumber evidence="4 7">5.1.1.1</ecNumber>
    </recommendedName>
</protein>
<organism evidence="11 12">
    <name type="scientific">Nitratireductor indicus C115</name>
    <dbReference type="NCBI Taxonomy" id="1231190"/>
    <lineage>
        <taxon>Bacteria</taxon>
        <taxon>Pseudomonadati</taxon>
        <taxon>Pseudomonadota</taxon>
        <taxon>Alphaproteobacteria</taxon>
        <taxon>Hyphomicrobiales</taxon>
        <taxon>Phyllobacteriaceae</taxon>
        <taxon>Nitratireductor</taxon>
    </lineage>
</organism>
<evidence type="ECO:0000256" key="3">
    <source>
        <dbReference type="ARBA" id="ARBA00007880"/>
    </source>
</evidence>
<dbReference type="Pfam" id="PF00842">
    <property type="entry name" value="Ala_racemase_C"/>
    <property type="match status" value="1"/>
</dbReference>
<dbReference type="HAMAP" id="MF_01201">
    <property type="entry name" value="Ala_racemase"/>
    <property type="match status" value="1"/>
</dbReference>
<sequence length="395" mass="41737">MTHVTTTIHTMTTGADPRVAGARLTIDLDALVSNYRLLAERSAPAEASAVVKADAYGLGAEQVVRALAGAGCRRFFVALPEEGLAVRRAAPEAEIYVFNGLFTPEAAAFYHEGRLLPVLNSQADLAIWEAHGWDDGDTPRPCAVHVETGMNRLGLTPERARILAQENALTGALSPRLIISHLSCGDDPTHPMNQRQLESFQELAALFPDAESSLANSAGVFLGGPFLQDTTRPGIALYGGAPVGGVANPMRAVATAETRIAQIRHVPAGQSVSYGATPVVRDTLVAVASTGYADGYHRSGSGAGVPLRHAELEGAHGFIGGHRVPVIGRITMDLTLFEVTALGAEGVKVGDFIELFGPNMPVDEVAKATGTISYEILTSIGRRYERHYIGGEADI</sequence>
<evidence type="ECO:0000256" key="7">
    <source>
        <dbReference type="HAMAP-Rule" id="MF_01201"/>
    </source>
</evidence>
<dbReference type="GO" id="GO:0005829">
    <property type="term" value="C:cytosol"/>
    <property type="evidence" value="ECO:0007669"/>
    <property type="project" value="TreeGrafter"/>
</dbReference>
<evidence type="ECO:0000256" key="8">
    <source>
        <dbReference type="PIRSR" id="PIRSR600821-50"/>
    </source>
</evidence>
<dbReference type="SUPFAM" id="SSF51419">
    <property type="entry name" value="PLP-binding barrel"/>
    <property type="match status" value="1"/>
</dbReference>
<proteinExistence type="inferred from homology"/>
<dbReference type="InterPro" id="IPR011079">
    <property type="entry name" value="Ala_racemase_C"/>
</dbReference>
<dbReference type="PANTHER" id="PTHR30511">
    <property type="entry name" value="ALANINE RACEMASE"/>
    <property type="match status" value="1"/>
</dbReference>
<keyword evidence="6 7" id="KW-0413">Isomerase</keyword>
<dbReference type="Pfam" id="PF01168">
    <property type="entry name" value="Ala_racemase_N"/>
    <property type="match status" value="1"/>
</dbReference>
<comment type="similarity">
    <text evidence="3 7">Belongs to the alanine racemase family.</text>
</comment>
<dbReference type="AlphaFoldDB" id="K2P6J5"/>
<comment type="function">
    <text evidence="7">Catalyzes the interconversion of L-alanine and D-alanine. May also act on other amino acids.</text>
</comment>
<dbReference type="GO" id="GO:0008784">
    <property type="term" value="F:alanine racemase activity"/>
    <property type="evidence" value="ECO:0007669"/>
    <property type="project" value="UniProtKB-UniRule"/>
</dbReference>
<evidence type="ECO:0000313" key="11">
    <source>
        <dbReference type="EMBL" id="EKF42916.1"/>
    </source>
</evidence>
<comment type="catalytic activity">
    <reaction evidence="1 7">
        <text>L-alanine = D-alanine</text>
        <dbReference type="Rhea" id="RHEA:20249"/>
        <dbReference type="ChEBI" id="CHEBI:57416"/>
        <dbReference type="ChEBI" id="CHEBI:57972"/>
        <dbReference type="EC" id="5.1.1.1"/>
    </reaction>
</comment>
<dbReference type="GO" id="GO:0030632">
    <property type="term" value="P:D-alanine biosynthetic process"/>
    <property type="evidence" value="ECO:0007669"/>
    <property type="project" value="UniProtKB-UniRule"/>
</dbReference>
<comment type="cofactor">
    <cofactor evidence="2 7 8">
        <name>pyridoxal 5'-phosphate</name>
        <dbReference type="ChEBI" id="CHEBI:597326"/>
    </cofactor>
</comment>
<dbReference type="SUPFAM" id="SSF50621">
    <property type="entry name" value="Alanine racemase C-terminal domain-like"/>
    <property type="match status" value="1"/>
</dbReference>
<accession>K2P6J5</accession>
<dbReference type="PANTHER" id="PTHR30511:SF0">
    <property type="entry name" value="ALANINE RACEMASE, CATABOLIC-RELATED"/>
    <property type="match status" value="1"/>
</dbReference>
<feature type="domain" description="Alanine racemase C-terminal" evidence="10">
    <location>
        <begin position="253"/>
        <end position="389"/>
    </location>
</feature>
<dbReference type="InterPro" id="IPR000821">
    <property type="entry name" value="Ala_racemase"/>
</dbReference>
<dbReference type="InterPro" id="IPR020622">
    <property type="entry name" value="Ala_racemase_pyridoxalP-BS"/>
</dbReference>
<dbReference type="eggNOG" id="COG0787">
    <property type="taxonomic scope" value="Bacteria"/>
</dbReference>
<dbReference type="InterPro" id="IPR029066">
    <property type="entry name" value="PLP-binding_barrel"/>
</dbReference>
<evidence type="ECO:0000256" key="6">
    <source>
        <dbReference type="ARBA" id="ARBA00023235"/>
    </source>
</evidence>
<dbReference type="Gene3D" id="2.40.37.10">
    <property type="entry name" value="Lyase, Ornithine Decarboxylase, Chain A, domain 1"/>
    <property type="match status" value="1"/>
</dbReference>
<evidence type="ECO:0000256" key="9">
    <source>
        <dbReference type="PIRSR" id="PIRSR600821-52"/>
    </source>
</evidence>
<keyword evidence="5 7" id="KW-0663">Pyridoxal phosphate</keyword>
<evidence type="ECO:0000256" key="5">
    <source>
        <dbReference type="ARBA" id="ARBA00022898"/>
    </source>
</evidence>
<comment type="caution">
    <text evidence="11">The sequence shown here is derived from an EMBL/GenBank/DDBJ whole genome shotgun (WGS) entry which is preliminary data.</text>
</comment>
<dbReference type="InterPro" id="IPR001608">
    <property type="entry name" value="Ala_racemase_N"/>
</dbReference>
<dbReference type="EC" id="5.1.1.1" evidence="4 7"/>
<dbReference type="Proteomes" id="UP000007374">
    <property type="component" value="Unassembled WGS sequence"/>
</dbReference>
<dbReference type="EMBL" id="AMSI01000005">
    <property type="protein sequence ID" value="EKF42916.1"/>
    <property type="molecule type" value="Genomic_DNA"/>
</dbReference>
<dbReference type="GO" id="GO:0030170">
    <property type="term" value="F:pyridoxal phosphate binding"/>
    <property type="evidence" value="ECO:0007669"/>
    <property type="project" value="UniProtKB-UniRule"/>
</dbReference>
<evidence type="ECO:0000313" key="12">
    <source>
        <dbReference type="Proteomes" id="UP000007374"/>
    </source>
</evidence>
<evidence type="ECO:0000256" key="2">
    <source>
        <dbReference type="ARBA" id="ARBA00001933"/>
    </source>
</evidence>
<feature type="modified residue" description="N6-(pyridoxal phosphate)lysine" evidence="7 8">
    <location>
        <position position="52"/>
    </location>
</feature>
<dbReference type="SMART" id="SM01005">
    <property type="entry name" value="Ala_racemase_C"/>
    <property type="match status" value="1"/>
</dbReference>
<gene>
    <name evidence="11" type="ORF">NA8A_09619</name>
</gene>
<dbReference type="UniPathway" id="UPA00042">
    <property type="reaction ID" value="UER00497"/>
</dbReference>
<evidence type="ECO:0000256" key="1">
    <source>
        <dbReference type="ARBA" id="ARBA00000316"/>
    </source>
</evidence>
<feature type="binding site" evidence="7 9">
    <location>
        <position position="332"/>
    </location>
    <ligand>
        <name>substrate</name>
    </ligand>
</feature>
<dbReference type="PATRIC" id="fig|1231190.3.peg.2017"/>